<evidence type="ECO:0000313" key="2">
    <source>
        <dbReference type="Proteomes" id="UP000479132"/>
    </source>
</evidence>
<keyword evidence="2" id="KW-1185">Reference proteome</keyword>
<name>A0A6M1T1L4_9BACT</name>
<dbReference type="AlphaFoldDB" id="A0A6M1T1L4"/>
<comment type="caution">
    <text evidence="1">The sequence shown here is derived from an EMBL/GenBank/DDBJ whole genome shotgun (WGS) entry which is preliminary data.</text>
</comment>
<gene>
    <name evidence="1" type="ORF">G3569_13540</name>
</gene>
<dbReference type="RefSeq" id="WP_165270039.1">
    <property type="nucleotide sequence ID" value="NZ_JAALLS010000019.1"/>
</dbReference>
<proteinExistence type="predicted"/>
<sequence>MNREQSRNRQWSATEAIPVAKRNPSVQGSGACLFEALASLLNLLVRSSFIIKN</sequence>
<dbReference type="EMBL" id="JAALLS010000019">
    <property type="protein sequence ID" value="NGP89376.1"/>
    <property type="molecule type" value="Genomic_DNA"/>
</dbReference>
<dbReference type="Proteomes" id="UP000479132">
    <property type="component" value="Unassembled WGS sequence"/>
</dbReference>
<evidence type="ECO:0000313" key="1">
    <source>
        <dbReference type="EMBL" id="NGP89376.1"/>
    </source>
</evidence>
<organism evidence="1 2">
    <name type="scientific">Fodinibius halophilus</name>
    <dbReference type="NCBI Taxonomy" id="1736908"/>
    <lineage>
        <taxon>Bacteria</taxon>
        <taxon>Pseudomonadati</taxon>
        <taxon>Balneolota</taxon>
        <taxon>Balneolia</taxon>
        <taxon>Balneolales</taxon>
        <taxon>Balneolaceae</taxon>
        <taxon>Fodinibius</taxon>
    </lineage>
</organism>
<accession>A0A6M1T1L4</accession>
<reference evidence="1 2" key="1">
    <citation type="submission" date="2020-02" db="EMBL/GenBank/DDBJ databases">
        <title>Aliifodinibius halophilus 2W32, complete genome.</title>
        <authorList>
            <person name="Li Y."/>
            <person name="Wu S."/>
        </authorList>
    </citation>
    <scope>NUCLEOTIDE SEQUENCE [LARGE SCALE GENOMIC DNA]</scope>
    <source>
        <strain evidence="1 2">2W32</strain>
    </source>
</reference>
<protein>
    <submittedName>
        <fullName evidence="1">Uncharacterized protein</fullName>
    </submittedName>
</protein>